<sequence>MTLNETLHAQLSLHALSLERFREIVARLFAVGIVMREEDGVEQRLYDDARRIEACLGDYFQLGGFRLEHNLKGEFFRLYAPGAEVPGLPEDGLEPVPGLRARLSPDFVAAALALRFQYQQGLAEGGSRLTDSGEVLTRFEELSATLQTQLKRALPPTSVERQRLLNELKRHRLIRLAANFSMDDEDALLAIRPTILGIISDDMLEAALESEPLAVGSEAAADEEQGDLQGTLDEMPEDALEDSLEAAHKEGSIE</sequence>
<feature type="compositionally biased region" description="Basic and acidic residues" evidence="1">
    <location>
        <begin position="245"/>
        <end position="254"/>
    </location>
</feature>
<dbReference type="RefSeq" id="WP_082798013.1">
    <property type="nucleotide sequence ID" value="NZ_CP013233.1"/>
</dbReference>
<dbReference type="Pfam" id="PF13835">
    <property type="entry name" value="DUF4194"/>
    <property type="match status" value="1"/>
</dbReference>
<dbReference type="Proteomes" id="UP000071778">
    <property type="component" value="Chromosome"/>
</dbReference>
<organism evidence="2 3">
    <name type="scientific">Collimonas arenae</name>
    <dbReference type="NCBI Taxonomy" id="279058"/>
    <lineage>
        <taxon>Bacteria</taxon>
        <taxon>Pseudomonadati</taxon>
        <taxon>Pseudomonadota</taxon>
        <taxon>Betaproteobacteria</taxon>
        <taxon>Burkholderiales</taxon>
        <taxon>Oxalobacteraceae</taxon>
        <taxon>Collimonas</taxon>
    </lineage>
</organism>
<proteinExistence type="predicted"/>
<feature type="region of interest" description="Disordered" evidence="1">
    <location>
        <begin position="214"/>
        <end position="254"/>
    </location>
</feature>
<protein>
    <recommendedName>
        <fullName evidence="4">DUF4194 domain-containing protein</fullName>
    </recommendedName>
</protein>
<keyword evidence="3" id="KW-1185">Reference proteome</keyword>
<evidence type="ECO:0000256" key="1">
    <source>
        <dbReference type="SAM" id="MobiDB-lite"/>
    </source>
</evidence>
<evidence type="ECO:0000313" key="2">
    <source>
        <dbReference type="EMBL" id="AMP12097.1"/>
    </source>
</evidence>
<accession>A0A127QQ73</accession>
<name>A0A127QQ73_9BURK</name>
<gene>
    <name evidence="2" type="ORF">CAter282_4437</name>
</gene>
<dbReference type="EMBL" id="CP013235">
    <property type="protein sequence ID" value="AMP12097.1"/>
    <property type="molecule type" value="Genomic_DNA"/>
</dbReference>
<dbReference type="InterPro" id="IPR025449">
    <property type="entry name" value="JetB"/>
</dbReference>
<dbReference type="OrthoDB" id="5800855at2"/>
<feature type="compositionally biased region" description="Acidic residues" evidence="1">
    <location>
        <begin position="234"/>
        <end position="244"/>
    </location>
</feature>
<reference evidence="2 3" key="1">
    <citation type="submission" date="2015-11" db="EMBL/GenBank/DDBJ databases">
        <title>Exploring the genomic traits of fungus-feeding bacterial genus Collimonas.</title>
        <authorList>
            <person name="Song C."/>
            <person name="Schmidt R."/>
            <person name="de Jager V."/>
            <person name="Krzyzanowska D."/>
            <person name="Jongedijk E."/>
            <person name="Cankar K."/>
            <person name="Beekwilder J."/>
            <person name="van Veen A."/>
            <person name="de Boer W."/>
            <person name="van Veen J.A."/>
            <person name="Garbeva P."/>
        </authorList>
    </citation>
    <scope>NUCLEOTIDE SEQUENCE [LARGE SCALE GENOMIC DNA]</scope>
    <source>
        <strain evidence="2 3">Ter282</strain>
    </source>
</reference>
<evidence type="ECO:0008006" key="4">
    <source>
        <dbReference type="Google" id="ProtNLM"/>
    </source>
</evidence>
<dbReference type="AlphaFoldDB" id="A0A127QQ73"/>
<evidence type="ECO:0000313" key="3">
    <source>
        <dbReference type="Proteomes" id="UP000071778"/>
    </source>
</evidence>
<dbReference type="PATRIC" id="fig|279058.17.peg.4781"/>